<organism evidence="2 3">
    <name type="scientific">Kribbella lupini</name>
    <dbReference type="NCBI Taxonomy" id="291602"/>
    <lineage>
        <taxon>Bacteria</taxon>
        <taxon>Bacillati</taxon>
        <taxon>Actinomycetota</taxon>
        <taxon>Actinomycetes</taxon>
        <taxon>Propionibacteriales</taxon>
        <taxon>Kribbellaceae</taxon>
        <taxon>Kribbella</taxon>
    </lineage>
</organism>
<feature type="region of interest" description="Disordered" evidence="1">
    <location>
        <begin position="1"/>
        <end position="55"/>
    </location>
</feature>
<comment type="caution">
    <text evidence="2">The sequence shown here is derived from an EMBL/GenBank/DDBJ whole genome shotgun (WGS) entry which is preliminary data.</text>
</comment>
<dbReference type="RefSeq" id="WP_344181847.1">
    <property type="nucleotide sequence ID" value="NZ_BAAANC010000004.1"/>
</dbReference>
<protein>
    <submittedName>
        <fullName evidence="2">Uncharacterized protein</fullName>
    </submittedName>
</protein>
<evidence type="ECO:0000256" key="1">
    <source>
        <dbReference type="SAM" id="MobiDB-lite"/>
    </source>
</evidence>
<evidence type="ECO:0000313" key="2">
    <source>
        <dbReference type="EMBL" id="GAA1554909.1"/>
    </source>
</evidence>
<name>A0ABP4N378_9ACTN</name>
<proteinExistence type="predicted"/>
<sequence>MMFTTQQSVQAETAYRQERLKRDFQATSRKQRTAPAQQKPTSRNARRFLRPSTAA</sequence>
<reference evidence="3" key="1">
    <citation type="journal article" date="2019" name="Int. J. Syst. Evol. Microbiol.">
        <title>The Global Catalogue of Microorganisms (GCM) 10K type strain sequencing project: providing services to taxonomists for standard genome sequencing and annotation.</title>
        <authorList>
            <consortium name="The Broad Institute Genomics Platform"/>
            <consortium name="The Broad Institute Genome Sequencing Center for Infectious Disease"/>
            <person name="Wu L."/>
            <person name="Ma J."/>
        </authorList>
    </citation>
    <scope>NUCLEOTIDE SEQUENCE [LARGE SCALE GENOMIC DNA]</scope>
    <source>
        <strain evidence="3">JCM 14303</strain>
    </source>
</reference>
<feature type="compositionally biased region" description="Basic and acidic residues" evidence="1">
    <location>
        <begin position="15"/>
        <end position="24"/>
    </location>
</feature>
<gene>
    <name evidence="2" type="ORF">GCM10009741_69190</name>
</gene>
<evidence type="ECO:0000313" key="3">
    <source>
        <dbReference type="Proteomes" id="UP001500363"/>
    </source>
</evidence>
<dbReference type="Proteomes" id="UP001500363">
    <property type="component" value="Unassembled WGS sequence"/>
</dbReference>
<feature type="compositionally biased region" description="Polar residues" evidence="1">
    <location>
        <begin position="1"/>
        <end position="11"/>
    </location>
</feature>
<keyword evidence="3" id="KW-1185">Reference proteome</keyword>
<feature type="compositionally biased region" description="Polar residues" evidence="1">
    <location>
        <begin position="34"/>
        <end position="43"/>
    </location>
</feature>
<accession>A0ABP4N378</accession>
<dbReference type="EMBL" id="BAAANC010000004">
    <property type="protein sequence ID" value="GAA1554909.1"/>
    <property type="molecule type" value="Genomic_DNA"/>
</dbReference>